<name>A0AAN1WIE8_9GAMM</name>
<dbReference type="GO" id="GO:1901135">
    <property type="term" value="P:carbohydrate derivative metabolic process"/>
    <property type="evidence" value="ECO:0007669"/>
    <property type="project" value="UniProtKB-ARBA"/>
</dbReference>
<dbReference type="Pfam" id="PF00534">
    <property type="entry name" value="Glycos_transf_1"/>
    <property type="match status" value="1"/>
</dbReference>
<dbReference type="InterPro" id="IPR001296">
    <property type="entry name" value="Glyco_trans_1"/>
</dbReference>
<gene>
    <name evidence="3" type="ORF">MARGE09_P2386</name>
</gene>
<evidence type="ECO:0008006" key="5">
    <source>
        <dbReference type="Google" id="ProtNLM"/>
    </source>
</evidence>
<dbReference type="Proteomes" id="UP001320119">
    <property type="component" value="Chromosome"/>
</dbReference>
<dbReference type="PANTHER" id="PTHR12526:SF630">
    <property type="entry name" value="GLYCOSYLTRANSFERASE"/>
    <property type="match status" value="1"/>
</dbReference>
<dbReference type="EMBL" id="AP023086">
    <property type="protein sequence ID" value="BCD98185.1"/>
    <property type="molecule type" value="Genomic_DNA"/>
</dbReference>
<dbReference type="PANTHER" id="PTHR12526">
    <property type="entry name" value="GLYCOSYLTRANSFERASE"/>
    <property type="match status" value="1"/>
</dbReference>
<dbReference type="GO" id="GO:0016757">
    <property type="term" value="F:glycosyltransferase activity"/>
    <property type="evidence" value="ECO:0007669"/>
    <property type="project" value="InterPro"/>
</dbReference>
<protein>
    <recommendedName>
        <fullName evidence="5">Glycosyltransferase</fullName>
    </recommendedName>
</protein>
<feature type="domain" description="Glycosyltransferase subfamily 4-like N-terminal" evidence="2">
    <location>
        <begin position="32"/>
        <end position="190"/>
    </location>
</feature>
<dbReference type="SUPFAM" id="SSF53756">
    <property type="entry name" value="UDP-Glycosyltransferase/glycogen phosphorylase"/>
    <property type="match status" value="1"/>
</dbReference>
<dbReference type="RefSeq" id="WP_236982370.1">
    <property type="nucleotide sequence ID" value="NZ_AP023086.1"/>
</dbReference>
<feature type="domain" description="Glycosyl transferase family 1" evidence="1">
    <location>
        <begin position="200"/>
        <end position="349"/>
    </location>
</feature>
<reference evidence="3 4" key="1">
    <citation type="journal article" date="2022" name="IScience">
        <title>An ultrasensitive nanofiber-based assay for enzymatic hydrolysis and deep-sea microbial degradation of cellulose.</title>
        <authorList>
            <person name="Tsudome M."/>
            <person name="Tachioka M."/>
            <person name="Miyazaki M."/>
            <person name="Uchimura K."/>
            <person name="Tsuda M."/>
            <person name="Takaki Y."/>
            <person name="Deguchi S."/>
        </authorList>
    </citation>
    <scope>NUCLEOTIDE SEQUENCE [LARGE SCALE GENOMIC DNA]</scope>
    <source>
        <strain evidence="3 4">GE09</strain>
    </source>
</reference>
<evidence type="ECO:0000259" key="1">
    <source>
        <dbReference type="Pfam" id="PF00534"/>
    </source>
</evidence>
<dbReference type="CDD" id="cd03811">
    <property type="entry name" value="GT4_GT28_WabH-like"/>
    <property type="match status" value="1"/>
</dbReference>
<keyword evidence="4" id="KW-1185">Reference proteome</keyword>
<organism evidence="3 4">
    <name type="scientific">Marinagarivorans cellulosilyticus</name>
    <dbReference type="NCBI Taxonomy" id="2721545"/>
    <lineage>
        <taxon>Bacteria</taxon>
        <taxon>Pseudomonadati</taxon>
        <taxon>Pseudomonadota</taxon>
        <taxon>Gammaproteobacteria</taxon>
        <taxon>Cellvibrionales</taxon>
        <taxon>Cellvibrionaceae</taxon>
        <taxon>Marinagarivorans</taxon>
    </lineage>
</organism>
<evidence type="ECO:0000313" key="3">
    <source>
        <dbReference type="EMBL" id="BCD98185.1"/>
    </source>
</evidence>
<sequence length="435" mass="47899">MLKPTLQSRPQKTLQAGDAILIVHYGDNWLRGSERCLLDMAQALLEQGLKPVVWCNAPCLQNALKTLGIECHCSDMCILAGYRGQRGSIKNWLAQVGTGIALIKQYKPRLVHINGAAPNQWMRLATAITRTAQVVQLHAHYGVLKDRMTLGLHFSAYTIGVSHAAIRALANDGIPRQQCPILPNAIDATRLQRQPPVPLKKTLGIDKQAILLLSVGSLIARKGYAFLLHAVQQLNLKGHCVHLAIIGSGKEQNPLRELSQELHISHLIHFLGECNNAFGIMRGDVDALVSGAQDEVFGLVLAEANLAKLPVIAPNICGINSVIKHRKTGWLYPANNSKAFAKAVLSLRCDSAWPVRINKAYYRANTVFSKVQHCQTLIQHYQTVLNTWDNTNLTKNTKNLWRSACLSLQLLSLRAGQKWSALSFSRAPASTEVSP</sequence>
<evidence type="ECO:0000259" key="2">
    <source>
        <dbReference type="Pfam" id="PF13439"/>
    </source>
</evidence>
<dbReference type="Pfam" id="PF13439">
    <property type="entry name" value="Glyco_transf_4"/>
    <property type="match status" value="1"/>
</dbReference>
<accession>A0AAN1WIE8</accession>
<proteinExistence type="predicted"/>
<dbReference type="Gene3D" id="3.40.50.2000">
    <property type="entry name" value="Glycogen Phosphorylase B"/>
    <property type="match status" value="2"/>
</dbReference>
<evidence type="ECO:0000313" key="4">
    <source>
        <dbReference type="Proteomes" id="UP001320119"/>
    </source>
</evidence>
<dbReference type="AlphaFoldDB" id="A0AAN1WIE8"/>
<dbReference type="InterPro" id="IPR028098">
    <property type="entry name" value="Glyco_trans_4-like_N"/>
</dbReference>
<dbReference type="KEGG" id="marq:MARGE09_P2386"/>